<dbReference type="EMBL" id="CP064954">
    <property type="protein sequence ID" value="QPK79888.1"/>
    <property type="molecule type" value="Genomic_DNA"/>
</dbReference>
<evidence type="ECO:0000313" key="2">
    <source>
        <dbReference type="EMBL" id="QPK79888.1"/>
    </source>
</evidence>
<organism evidence="2 3">
    <name type="scientific">Corynebacterium lizhenjunii</name>
    <dbReference type="NCBI Taxonomy" id="2709394"/>
    <lineage>
        <taxon>Bacteria</taxon>
        <taxon>Bacillati</taxon>
        <taxon>Actinomycetota</taxon>
        <taxon>Actinomycetes</taxon>
        <taxon>Mycobacteriales</taxon>
        <taxon>Corynebacteriaceae</taxon>
        <taxon>Corynebacterium</taxon>
    </lineage>
</organism>
<dbReference type="AlphaFoldDB" id="A0A7T0PAH5"/>
<feature type="transmembrane region" description="Helical" evidence="1">
    <location>
        <begin position="24"/>
        <end position="47"/>
    </location>
</feature>
<dbReference type="KEGG" id="cliz:G7Y31_04115"/>
<keyword evidence="1" id="KW-0812">Transmembrane</keyword>
<gene>
    <name evidence="2" type="ORF">G7Y31_04115</name>
</gene>
<proteinExistence type="predicted"/>
<sequence>MSSRNQHDSFASLHPETQRSGRKVILSGIIVLLIALGAAAAAGYVSLQREPAPVVVQEAPTTTLAAPLAAQELVGTYSGHFYSEGKSWPGVVALSGTTGLLTYPEDDCQVWLHSARAEGSQVVFEASGLQGCTPAGTWSFTRTNTGLAARYHEEGVAPVEANLSLEQ</sequence>
<keyword evidence="3" id="KW-1185">Reference proteome</keyword>
<keyword evidence="1" id="KW-1133">Transmembrane helix</keyword>
<protein>
    <submittedName>
        <fullName evidence="2">Uncharacterized protein</fullName>
    </submittedName>
</protein>
<accession>A0A7T0PAH5</accession>
<evidence type="ECO:0000256" key="1">
    <source>
        <dbReference type="SAM" id="Phobius"/>
    </source>
</evidence>
<reference evidence="2 3" key="1">
    <citation type="submission" date="2020-11" db="EMBL/GenBank/DDBJ databases">
        <title>Corynebacterium sp. ZJ-599.</title>
        <authorList>
            <person name="Zhou J."/>
        </authorList>
    </citation>
    <scope>NUCLEOTIDE SEQUENCE [LARGE SCALE GENOMIC DNA]</scope>
    <source>
        <strain evidence="2 3">ZJ-599</strain>
    </source>
</reference>
<keyword evidence="1" id="KW-0472">Membrane</keyword>
<evidence type="ECO:0000313" key="3">
    <source>
        <dbReference type="Proteomes" id="UP000594681"/>
    </source>
</evidence>
<dbReference type="Proteomes" id="UP000594681">
    <property type="component" value="Chromosome"/>
</dbReference>
<name>A0A7T0PAH5_9CORY</name>
<dbReference type="RefSeq" id="WP_165007678.1">
    <property type="nucleotide sequence ID" value="NZ_CP064954.1"/>
</dbReference>